<accession>X0TTN5</accession>
<dbReference type="EMBL" id="BARS01005838">
    <property type="protein sequence ID" value="GAF79470.1"/>
    <property type="molecule type" value="Genomic_DNA"/>
</dbReference>
<proteinExistence type="predicted"/>
<feature type="non-terminal residue" evidence="1">
    <location>
        <position position="1"/>
    </location>
</feature>
<feature type="non-terminal residue" evidence="1">
    <location>
        <position position="428"/>
    </location>
</feature>
<protein>
    <submittedName>
        <fullName evidence="1">Uncharacterized protein</fullName>
    </submittedName>
</protein>
<dbReference type="AlphaFoldDB" id="X0TTN5"/>
<name>X0TTN5_9ZZZZ</name>
<reference evidence="1" key="1">
    <citation type="journal article" date="2014" name="Front. Microbiol.">
        <title>High frequency of phylogenetically diverse reductive dehalogenase-homologous genes in deep subseafloor sedimentary metagenomes.</title>
        <authorList>
            <person name="Kawai M."/>
            <person name="Futagami T."/>
            <person name="Toyoda A."/>
            <person name="Takaki Y."/>
            <person name="Nishi S."/>
            <person name="Hori S."/>
            <person name="Arai W."/>
            <person name="Tsubouchi T."/>
            <person name="Morono Y."/>
            <person name="Uchiyama I."/>
            <person name="Ito T."/>
            <person name="Fujiyama A."/>
            <person name="Inagaki F."/>
            <person name="Takami H."/>
        </authorList>
    </citation>
    <scope>NUCLEOTIDE SEQUENCE</scope>
    <source>
        <strain evidence="1">Expedition CK06-06</strain>
    </source>
</reference>
<comment type="caution">
    <text evidence="1">The sequence shown here is derived from an EMBL/GenBank/DDBJ whole genome shotgun (WGS) entry which is preliminary data.</text>
</comment>
<sequence>KFVRLSYRFRFDDGEYSIMAPFTQVAFIPKQKGYFLQGDEIKAYRSTILDLMENGVQNISLLIPFPDTLNNVNTSATADYKIQAIDILYKESDGLAVRVLDTITTTDAEWTGDIDVLVYDYQSRKPFKTLPESQTVRVYDKVPVRAFAQETAGNRIIYGNFLNKYTPPEYLTYRVAVGPKNTTKNFDSWIEYPNHTVKQDRNYQVGFVLIDKFGRQSDVVLSNVDDTVNTIGPNTFGGSTIFNPYNIPSDAAAYPIRDWFGDSLKVQIDLGINSGDNGLPKIKGLFEGQPGLYANAIGSGFNIAGVAPSINGFPITIPNLGEPGFRYEFTLNGGSSGVPIIGSFLRGKYTDYVEVFDVVIVGADYQVFTKKPINKSFYSLTVPATTPDNKFAYKINQIGWYSYKIVVKQQEQDYYNVYLPGIVNGYYG</sequence>
<evidence type="ECO:0000313" key="1">
    <source>
        <dbReference type="EMBL" id="GAF79470.1"/>
    </source>
</evidence>
<gene>
    <name evidence="1" type="ORF">S01H1_11452</name>
</gene>
<organism evidence="1">
    <name type="scientific">marine sediment metagenome</name>
    <dbReference type="NCBI Taxonomy" id="412755"/>
    <lineage>
        <taxon>unclassified sequences</taxon>
        <taxon>metagenomes</taxon>
        <taxon>ecological metagenomes</taxon>
    </lineage>
</organism>